<evidence type="ECO:0000313" key="2">
    <source>
        <dbReference type="Proteomes" id="UP000198811"/>
    </source>
</evidence>
<proteinExistence type="predicted"/>
<dbReference type="Proteomes" id="UP000198811">
    <property type="component" value="Unassembled WGS sequence"/>
</dbReference>
<name>A0ABY0QNX7_CLOCO</name>
<keyword evidence="2" id="KW-1185">Reference proteome</keyword>
<comment type="caution">
    <text evidence="1">The sequence shown here is derived from an EMBL/GenBank/DDBJ whole genome shotgun (WGS) entry which is preliminary data.</text>
</comment>
<sequence length="101" mass="12169">MSEVNIKLFDEFKSYLSNENYEVNVIGEQSIEGIKGLKRFIFFFDYKYYQYCMRITENGSKKWTTIFLEDKNGSFRLNHKDDKRGFKKFSEVIKFTELNSI</sequence>
<protein>
    <submittedName>
        <fullName evidence="1">Uncharacterized protein</fullName>
    </submittedName>
</protein>
<gene>
    <name evidence="1" type="ORF">SAMN05216497_13013</name>
</gene>
<evidence type="ECO:0000313" key="1">
    <source>
        <dbReference type="EMBL" id="SDL41116.1"/>
    </source>
</evidence>
<accession>A0ABY0QNX7</accession>
<organism evidence="1 2">
    <name type="scientific">Clostridium cochlearium</name>
    <dbReference type="NCBI Taxonomy" id="1494"/>
    <lineage>
        <taxon>Bacteria</taxon>
        <taxon>Bacillati</taxon>
        <taxon>Bacillota</taxon>
        <taxon>Clostridia</taxon>
        <taxon>Eubacteriales</taxon>
        <taxon>Clostridiaceae</taxon>
        <taxon>Clostridium</taxon>
    </lineage>
</organism>
<reference evidence="1 2" key="1">
    <citation type="submission" date="2016-10" db="EMBL/GenBank/DDBJ databases">
        <authorList>
            <person name="Varghese N."/>
            <person name="Submissions S."/>
        </authorList>
    </citation>
    <scope>NUCLEOTIDE SEQUENCE [LARGE SCALE GENOMIC DNA]</scope>
    <source>
        <strain evidence="1 2">NLAE-zl-C224</strain>
    </source>
</reference>
<dbReference type="EMBL" id="FNGL01000030">
    <property type="protein sequence ID" value="SDL41116.1"/>
    <property type="molecule type" value="Genomic_DNA"/>
</dbReference>
<dbReference type="RefSeq" id="WP_089867847.1">
    <property type="nucleotide sequence ID" value="NZ_CP173238.1"/>
</dbReference>